<dbReference type="Proteomes" id="UP001482520">
    <property type="component" value="Unassembled WGS sequence"/>
</dbReference>
<dbReference type="PANTHER" id="PTHR33164">
    <property type="entry name" value="TRANSCRIPTIONAL REGULATOR, MARR FAMILY"/>
    <property type="match status" value="1"/>
</dbReference>
<keyword evidence="4" id="KW-1185">Reference proteome</keyword>
<evidence type="ECO:0000259" key="2">
    <source>
        <dbReference type="PROSITE" id="PS50995"/>
    </source>
</evidence>
<name>A0ABV1NZE2_9ACTN</name>
<sequence length="133" mass="14587">MRVRHELARRSRVSDSELSALEHLVREPMGPAELARLLEVSTAASTGVVDRLQTKGHVQREPHAEDRRRTVVTLTDSGRAEILGHLMPMFEALRALDADLDDTERAVVARYLRGAAAAFETVTGPPPAPRSTA</sequence>
<accession>A0ABV1NZE2</accession>
<dbReference type="PRINTS" id="PR00598">
    <property type="entry name" value="HTHMARR"/>
</dbReference>
<reference evidence="3 4" key="1">
    <citation type="submission" date="2024-02" db="EMBL/GenBank/DDBJ databases">
        <title>Full genome sequence of Nocardioides kribbensis.</title>
        <authorList>
            <person name="Poletto B.L."/>
            <person name="Silva G."/>
            <person name="Galante D."/>
            <person name="Campos K.R."/>
            <person name="Santos M.B.N."/>
            <person name="Sacchi C.T."/>
        </authorList>
    </citation>
    <scope>NUCLEOTIDE SEQUENCE [LARGE SCALE GENOMIC DNA]</scope>
    <source>
        <strain evidence="3 4">O4R</strain>
    </source>
</reference>
<dbReference type="InterPro" id="IPR000835">
    <property type="entry name" value="HTH_MarR-typ"/>
</dbReference>
<feature type="compositionally biased region" description="Basic and acidic residues" evidence="1">
    <location>
        <begin position="58"/>
        <end position="69"/>
    </location>
</feature>
<dbReference type="Pfam" id="PF12802">
    <property type="entry name" value="MarR_2"/>
    <property type="match status" value="1"/>
</dbReference>
<feature type="domain" description="HTH marR-type" evidence="2">
    <location>
        <begin position="1"/>
        <end position="117"/>
    </location>
</feature>
<dbReference type="RefSeq" id="WP_349804741.1">
    <property type="nucleotide sequence ID" value="NZ_JBEGDP010000011.1"/>
</dbReference>
<protein>
    <submittedName>
        <fullName evidence="3">MarR family transcriptional regulator</fullName>
    </submittedName>
</protein>
<dbReference type="SMART" id="SM00347">
    <property type="entry name" value="HTH_MARR"/>
    <property type="match status" value="1"/>
</dbReference>
<dbReference type="EMBL" id="JBEGDP010000011">
    <property type="protein sequence ID" value="MEQ7847877.1"/>
    <property type="molecule type" value="Genomic_DNA"/>
</dbReference>
<dbReference type="SUPFAM" id="SSF46785">
    <property type="entry name" value="Winged helix' DNA-binding domain"/>
    <property type="match status" value="1"/>
</dbReference>
<evidence type="ECO:0000256" key="1">
    <source>
        <dbReference type="SAM" id="MobiDB-lite"/>
    </source>
</evidence>
<dbReference type="Gene3D" id="1.10.10.10">
    <property type="entry name" value="Winged helix-like DNA-binding domain superfamily/Winged helix DNA-binding domain"/>
    <property type="match status" value="1"/>
</dbReference>
<dbReference type="PROSITE" id="PS50995">
    <property type="entry name" value="HTH_MARR_2"/>
    <property type="match status" value="1"/>
</dbReference>
<dbReference type="InterPro" id="IPR036388">
    <property type="entry name" value="WH-like_DNA-bd_sf"/>
</dbReference>
<evidence type="ECO:0000313" key="3">
    <source>
        <dbReference type="EMBL" id="MEQ7847877.1"/>
    </source>
</evidence>
<evidence type="ECO:0000313" key="4">
    <source>
        <dbReference type="Proteomes" id="UP001482520"/>
    </source>
</evidence>
<proteinExistence type="predicted"/>
<gene>
    <name evidence="3" type="ORF">V6R90_11370</name>
</gene>
<dbReference type="PANTHER" id="PTHR33164:SF43">
    <property type="entry name" value="HTH-TYPE TRANSCRIPTIONAL REPRESSOR YETL"/>
    <property type="match status" value="1"/>
</dbReference>
<dbReference type="InterPro" id="IPR036390">
    <property type="entry name" value="WH_DNA-bd_sf"/>
</dbReference>
<organism evidence="3 4">
    <name type="scientific">Nocardioides kribbensis</name>
    <dbReference type="NCBI Taxonomy" id="305517"/>
    <lineage>
        <taxon>Bacteria</taxon>
        <taxon>Bacillati</taxon>
        <taxon>Actinomycetota</taxon>
        <taxon>Actinomycetes</taxon>
        <taxon>Propionibacteriales</taxon>
        <taxon>Nocardioidaceae</taxon>
        <taxon>Nocardioides</taxon>
    </lineage>
</organism>
<feature type="region of interest" description="Disordered" evidence="1">
    <location>
        <begin position="51"/>
        <end position="70"/>
    </location>
</feature>
<dbReference type="InterPro" id="IPR039422">
    <property type="entry name" value="MarR/SlyA-like"/>
</dbReference>
<comment type="caution">
    <text evidence="3">The sequence shown here is derived from an EMBL/GenBank/DDBJ whole genome shotgun (WGS) entry which is preliminary data.</text>
</comment>